<proteinExistence type="predicted"/>
<name>A0ABQ5NQQ5_9ACTN</name>
<organism evidence="2 3">
    <name type="scientific">Streptomyces yaizuensis</name>
    <dbReference type="NCBI Taxonomy" id="2989713"/>
    <lineage>
        <taxon>Bacteria</taxon>
        <taxon>Bacillati</taxon>
        <taxon>Actinomycetota</taxon>
        <taxon>Actinomycetes</taxon>
        <taxon>Kitasatosporales</taxon>
        <taxon>Streptomycetaceae</taxon>
        <taxon>Streptomyces</taxon>
    </lineage>
</organism>
<reference evidence="2 3" key="1">
    <citation type="submission" date="2022-10" db="EMBL/GenBank/DDBJ databases">
        <title>Draft genome sequence of Streptomyces sp. YSPA8.</title>
        <authorList>
            <person name="Moriuchi R."/>
            <person name="Dohra H."/>
            <person name="Yamamura H."/>
            <person name="Kodani S."/>
        </authorList>
    </citation>
    <scope>NUCLEOTIDE SEQUENCE [LARGE SCALE GENOMIC DNA]</scope>
    <source>
        <strain evidence="2 3">YSPA8</strain>
    </source>
</reference>
<evidence type="ECO:0000313" key="2">
    <source>
        <dbReference type="EMBL" id="GLF92712.1"/>
    </source>
</evidence>
<keyword evidence="3" id="KW-1185">Reference proteome</keyword>
<dbReference type="Proteomes" id="UP001291653">
    <property type="component" value="Unassembled WGS sequence"/>
</dbReference>
<feature type="region of interest" description="Disordered" evidence="1">
    <location>
        <begin position="1"/>
        <end position="39"/>
    </location>
</feature>
<protein>
    <submittedName>
        <fullName evidence="2">DUF4034 domain-containing protein</fullName>
    </submittedName>
</protein>
<accession>A0ABQ5NQQ5</accession>
<evidence type="ECO:0000313" key="3">
    <source>
        <dbReference type="Proteomes" id="UP001291653"/>
    </source>
</evidence>
<dbReference type="EMBL" id="BSBI01000001">
    <property type="protein sequence ID" value="GLF92712.1"/>
    <property type="molecule type" value="Genomic_DNA"/>
</dbReference>
<comment type="caution">
    <text evidence="2">The sequence shown here is derived from an EMBL/GenBank/DDBJ whole genome shotgun (WGS) entry which is preliminary data.</text>
</comment>
<gene>
    <name evidence="2" type="ORF">SYYSPA8_00465</name>
</gene>
<sequence length="357" mass="39865">MRTHDDHFATSAPAGPAENDGGGGGLMSQDQFRPVYHPAGHDNELRSALQDLRTGRWLSMRNLLHHTSSWAQWTQRTQVLAAVAAGSDAVQAWRAEEPGSVAAAVMHCRIGVERALRAHRENHPRTQELWHEAWDACRIAAHQGPDDPVPWVCLLALAQLDERQRLEEHRQIPPGPMLFPGPWGLLAEAHKRDPYNREAYHRMLQFAYARTSGSHVSDAVNFVQWAASAAPAGSALLALPLHVRVERYRRDRGHERALDLHWVTEDAIREAVIALEGWFDRSDPREASLLDLNHLAHALWGAGRFAEAARVFEALGPYFTAPPWLYRSQNPGDPALAEEVFLRARTRCLSAARGAGQ</sequence>
<evidence type="ECO:0000256" key="1">
    <source>
        <dbReference type="SAM" id="MobiDB-lite"/>
    </source>
</evidence>